<evidence type="ECO:0000313" key="1">
    <source>
        <dbReference type="EMBL" id="GMR38430.1"/>
    </source>
</evidence>
<proteinExistence type="predicted"/>
<name>A0AAN4ZK15_9BILA</name>
<dbReference type="AlphaFoldDB" id="A0AAN4ZK15"/>
<keyword evidence="2" id="KW-1185">Reference proteome</keyword>
<organism evidence="1 2">
    <name type="scientific">Pristionchus mayeri</name>
    <dbReference type="NCBI Taxonomy" id="1317129"/>
    <lineage>
        <taxon>Eukaryota</taxon>
        <taxon>Metazoa</taxon>
        <taxon>Ecdysozoa</taxon>
        <taxon>Nematoda</taxon>
        <taxon>Chromadorea</taxon>
        <taxon>Rhabditida</taxon>
        <taxon>Rhabditina</taxon>
        <taxon>Diplogasteromorpha</taxon>
        <taxon>Diplogasteroidea</taxon>
        <taxon>Neodiplogasteridae</taxon>
        <taxon>Pristionchus</taxon>
    </lineage>
</organism>
<protein>
    <submittedName>
        <fullName evidence="1">Uncharacterized protein</fullName>
    </submittedName>
</protein>
<gene>
    <name evidence="1" type="ORF">PMAYCL1PPCAC_08625</name>
</gene>
<comment type="caution">
    <text evidence="1">The sequence shown here is derived from an EMBL/GenBank/DDBJ whole genome shotgun (WGS) entry which is preliminary data.</text>
</comment>
<feature type="non-terminal residue" evidence="1">
    <location>
        <position position="1"/>
    </location>
</feature>
<dbReference type="EMBL" id="BTRK01000002">
    <property type="protein sequence ID" value="GMR38430.1"/>
    <property type="molecule type" value="Genomic_DNA"/>
</dbReference>
<reference evidence="2" key="1">
    <citation type="submission" date="2022-10" db="EMBL/GenBank/DDBJ databases">
        <title>Genome assembly of Pristionchus species.</title>
        <authorList>
            <person name="Yoshida K."/>
            <person name="Sommer R.J."/>
        </authorList>
    </citation>
    <scope>NUCLEOTIDE SEQUENCE [LARGE SCALE GENOMIC DNA]</scope>
    <source>
        <strain evidence="2">RS5460</strain>
    </source>
</reference>
<accession>A0AAN4ZK15</accession>
<evidence type="ECO:0000313" key="2">
    <source>
        <dbReference type="Proteomes" id="UP001328107"/>
    </source>
</evidence>
<dbReference type="Proteomes" id="UP001328107">
    <property type="component" value="Unassembled WGS sequence"/>
</dbReference>
<sequence>LTFNYSSPLSWTYFATPAGGQSLNAAYAQKRINADIQFAVLNAFESFGYSTSGVVVNNAVQPENVQISADATCGACMCAAVDGVVTIKCAADQGTLASATLHSQLSSITVASQIALAQSNWETIAIKVWANLIVDAGVKFYGLIEVRA</sequence>